<dbReference type="Gene3D" id="1.20.1250.20">
    <property type="entry name" value="MFS general substrate transporter like domains"/>
    <property type="match status" value="2"/>
</dbReference>
<dbReference type="EMBL" id="MPUH01000485">
    <property type="protein sequence ID" value="OMJ79156.1"/>
    <property type="molecule type" value="Genomic_DNA"/>
</dbReference>
<feature type="transmembrane region" description="Helical" evidence="8">
    <location>
        <begin position="98"/>
        <end position="122"/>
    </location>
</feature>
<feature type="transmembrane region" description="Helical" evidence="8">
    <location>
        <begin position="41"/>
        <end position="59"/>
    </location>
</feature>
<keyword evidence="6 8" id="KW-1133">Transmembrane helix</keyword>
<dbReference type="InterPro" id="IPR020846">
    <property type="entry name" value="MFS_dom"/>
</dbReference>
<keyword evidence="5 8" id="KW-0812">Transmembrane</keyword>
<gene>
    <name evidence="10" type="ORF">SteCoe_20903</name>
</gene>
<comment type="subcellular location">
    <subcellularLocation>
        <location evidence="1">Membrane</location>
        <topology evidence="1">Multi-pass membrane protein</topology>
    </subcellularLocation>
</comment>
<dbReference type="Pfam" id="PF07690">
    <property type="entry name" value="MFS_1"/>
    <property type="match status" value="1"/>
</dbReference>
<keyword evidence="3" id="KW-0813">Transport</keyword>
<feature type="transmembrane region" description="Helical" evidence="8">
    <location>
        <begin position="134"/>
        <end position="157"/>
    </location>
</feature>
<organism evidence="10 11">
    <name type="scientific">Stentor coeruleus</name>
    <dbReference type="NCBI Taxonomy" id="5963"/>
    <lineage>
        <taxon>Eukaryota</taxon>
        <taxon>Sar</taxon>
        <taxon>Alveolata</taxon>
        <taxon>Ciliophora</taxon>
        <taxon>Postciliodesmatophora</taxon>
        <taxon>Heterotrichea</taxon>
        <taxon>Heterotrichida</taxon>
        <taxon>Stentoridae</taxon>
        <taxon>Stentor</taxon>
    </lineage>
</organism>
<proteinExistence type="inferred from homology"/>
<feature type="transmembrane region" description="Helical" evidence="8">
    <location>
        <begin position="237"/>
        <end position="261"/>
    </location>
</feature>
<comment type="caution">
    <text evidence="10">The sequence shown here is derived from an EMBL/GenBank/DDBJ whole genome shotgun (WGS) entry which is preliminary data.</text>
</comment>
<comment type="similarity">
    <text evidence="2">Belongs to the major facilitator superfamily. Organophosphate:Pi antiporter (OPA) (TC 2.A.1.4) family.</text>
</comment>
<dbReference type="OrthoDB" id="431005at2759"/>
<feature type="transmembrane region" description="Helical" evidence="8">
    <location>
        <begin position="298"/>
        <end position="327"/>
    </location>
</feature>
<protein>
    <recommendedName>
        <fullName evidence="9">Major facilitator superfamily (MFS) profile domain-containing protein</fullName>
    </recommendedName>
</protein>
<dbReference type="InterPro" id="IPR000849">
    <property type="entry name" value="Sugar_P_transporter"/>
</dbReference>
<dbReference type="PANTHER" id="PTHR43184">
    <property type="entry name" value="MAJOR FACILITATOR SUPERFAMILY TRANSPORTER 16, ISOFORM B"/>
    <property type="match status" value="1"/>
</dbReference>
<name>A0A1R2BR04_9CILI</name>
<evidence type="ECO:0000256" key="2">
    <source>
        <dbReference type="ARBA" id="ARBA00009598"/>
    </source>
</evidence>
<keyword evidence="4" id="KW-0762">Sugar transport</keyword>
<dbReference type="GO" id="GO:0005789">
    <property type="term" value="C:endoplasmic reticulum membrane"/>
    <property type="evidence" value="ECO:0007669"/>
    <property type="project" value="TreeGrafter"/>
</dbReference>
<dbReference type="PROSITE" id="PS50850">
    <property type="entry name" value="MFS"/>
    <property type="match status" value="1"/>
</dbReference>
<evidence type="ECO:0000256" key="5">
    <source>
        <dbReference type="ARBA" id="ARBA00022692"/>
    </source>
</evidence>
<sequence>MGVNVFLFTFLCEASKHVLMAGWFNCAGEVHKKLGISSEKLGMIDMSFLICYAVGNFIFGILGDMYHQKKVLCICSLIAGGIFSTIILLSYFQIMTFALFTVLFAVFGLFLSSIWPMVVSIMGQEYPHAVRGKVIGLWSVNSAIGDIIGYFISSLLLHLFSSWILVLSIVILQFFVIILCTFFFMKSHDSPLSKPNISILDALKTPTVFSYCICYACVKLLHMAILIWIPYYLEVELAINIQIEGVLMILYSIGGVFGSVVSGHLSDKVADRSFVLMFMLIGAFPIIILLSFVLGTSNIISCIVCFVTGILIGGGSSLLCAVVAADMGDLNTTYEAKSIFTGFVNAFGSIGASLGQYIIGLLQGYSWGVFGVMLVTNALGIGNLAPVVYRAYKKRSYREFNKEGSVGGNLDNKK</sequence>
<dbReference type="Proteomes" id="UP000187209">
    <property type="component" value="Unassembled WGS sequence"/>
</dbReference>
<evidence type="ECO:0000256" key="1">
    <source>
        <dbReference type="ARBA" id="ARBA00004141"/>
    </source>
</evidence>
<evidence type="ECO:0000259" key="9">
    <source>
        <dbReference type="PROSITE" id="PS50850"/>
    </source>
</evidence>
<dbReference type="PANTHER" id="PTHR43184:SF12">
    <property type="entry name" value="SUGAR PHOSPHATE EXCHANGER 3"/>
    <property type="match status" value="1"/>
</dbReference>
<keyword evidence="11" id="KW-1185">Reference proteome</keyword>
<feature type="transmembrane region" description="Helical" evidence="8">
    <location>
        <begin position="163"/>
        <end position="185"/>
    </location>
</feature>
<evidence type="ECO:0000256" key="3">
    <source>
        <dbReference type="ARBA" id="ARBA00022448"/>
    </source>
</evidence>
<feature type="transmembrane region" description="Helical" evidence="8">
    <location>
        <begin position="71"/>
        <end position="92"/>
    </location>
</feature>
<feature type="transmembrane region" description="Helical" evidence="8">
    <location>
        <begin position="339"/>
        <end position="359"/>
    </location>
</feature>
<dbReference type="InterPro" id="IPR036259">
    <property type="entry name" value="MFS_trans_sf"/>
</dbReference>
<dbReference type="PIRSF" id="PIRSF002808">
    <property type="entry name" value="Hexose_phosphate_transp"/>
    <property type="match status" value="1"/>
</dbReference>
<feature type="domain" description="Major facilitator superfamily (MFS) profile" evidence="9">
    <location>
        <begin position="1"/>
        <end position="395"/>
    </location>
</feature>
<evidence type="ECO:0000256" key="7">
    <source>
        <dbReference type="ARBA" id="ARBA00023136"/>
    </source>
</evidence>
<feature type="transmembrane region" description="Helical" evidence="8">
    <location>
        <begin position="365"/>
        <end position="389"/>
    </location>
</feature>
<evidence type="ECO:0000313" key="11">
    <source>
        <dbReference type="Proteomes" id="UP000187209"/>
    </source>
</evidence>
<reference evidence="10 11" key="1">
    <citation type="submission" date="2016-11" db="EMBL/GenBank/DDBJ databases">
        <title>The macronuclear genome of Stentor coeruleus: a giant cell with tiny introns.</title>
        <authorList>
            <person name="Slabodnick M."/>
            <person name="Ruby J.G."/>
            <person name="Reiff S.B."/>
            <person name="Swart E.C."/>
            <person name="Gosai S."/>
            <person name="Prabakaran S."/>
            <person name="Witkowska E."/>
            <person name="Larue G.E."/>
            <person name="Fisher S."/>
            <person name="Freeman R.M."/>
            <person name="Gunawardena J."/>
            <person name="Chu W."/>
            <person name="Stover N.A."/>
            <person name="Gregory B.D."/>
            <person name="Nowacki M."/>
            <person name="Derisi J."/>
            <person name="Roy S.W."/>
            <person name="Marshall W.F."/>
            <person name="Sood P."/>
        </authorList>
    </citation>
    <scope>NUCLEOTIDE SEQUENCE [LARGE SCALE GENOMIC DNA]</scope>
    <source>
        <strain evidence="10">WM001</strain>
    </source>
</reference>
<evidence type="ECO:0000313" key="10">
    <source>
        <dbReference type="EMBL" id="OMJ79156.1"/>
    </source>
</evidence>
<accession>A0A1R2BR04</accession>
<dbReference type="GO" id="GO:0022857">
    <property type="term" value="F:transmembrane transporter activity"/>
    <property type="evidence" value="ECO:0007669"/>
    <property type="project" value="InterPro"/>
</dbReference>
<dbReference type="InterPro" id="IPR011701">
    <property type="entry name" value="MFS"/>
</dbReference>
<keyword evidence="7 8" id="KW-0472">Membrane</keyword>
<dbReference type="SUPFAM" id="SSF103473">
    <property type="entry name" value="MFS general substrate transporter"/>
    <property type="match status" value="1"/>
</dbReference>
<feature type="transmembrane region" description="Helical" evidence="8">
    <location>
        <begin position="273"/>
        <end position="292"/>
    </location>
</feature>
<evidence type="ECO:0000256" key="8">
    <source>
        <dbReference type="SAM" id="Phobius"/>
    </source>
</evidence>
<evidence type="ECO:0000256" key="4">
    <source>
        <dbReference type="ARBA" id="ARBA00022597"/>
    </source>
</evidence>
<evidence type="ECO:0000256" key="6">
    <source>
        <dbReference type="ARBA" id="ARBA00022989"/>
    </source>
</evidence>
<feature type="transmembrane region" description="Helical" evidence="8">
    <location>
        <begin position="206"/>
        <end position="231"/>
    </location>
</feature>
<dbReference type="AlphaFoldDB" id="A0A1R2BR04"/>